<comment type="caution">
    <text evidence="2">The sequence shown here is derived from an EMBL/GenBank/DDBJ whole genome shotgun (WGS) entry which is preliminary data.</text>
</comment>
<protein>
    <recommendedName>
        <fullName evidence="4">Coiled coil domain-containing protein</fullName>
    </recommendedName>
</protein>
<dbReference type="Proteomes" id="UP000808146">
    <property type="component" value="Unassembled WGS sequence"/>
</dbReference>
<gene>
    <name evidence="2" type="ORF">IPN75_14910</name>
</gene>
<organism evidence="2 3">
    <name type="scientific">Candidatus Dechloromonas phosphorivorans</name>
    <dbReference type="NCBI Taxonomy" id="2899244"/>
    <lineage>
        <taxon>Bacteria</taxon>
        <taxon>Pseudomonadati</taxon>
        <taxon>Pseudomonadota</taxon>
        <taxon>Betaproteobacteria</taxon>
        <taxon>Rhodocyclales</taxon>
        <taxon>Azonexaceae</taxon>
        <taxon>Dechloromonas</taxon>
    </lineage>
</organism>
<dbReference type="EMBL" id="JADKBR010000017">
    <property type="protein sequence ID" value="MBK8891567.1"/>
    <property type="molecule type" value="Genomic_DNA"/>
</dbReference>
<evidence type="ECO:0000313" key="2">
    <source>
        <dbReference type="EMBL" id="MBK8891567.1"/>
    </source>
</evidence>
<evidence type="ECO:0000256" key="1">
    <source>
        <dbReference type="SAM" id="Coils"/>
    </source>
</evidence>
<evidence type="ECO:0000313" key="3">
    <source>
        <dbReference type="Proteomes" id="UP000808146"/>
    </source>
</evidence>
<feature type="coiled-coil region" evidence="1">
    <location>
        <begin position="8"/>
        <end position="35"/>
    </location>
</feature>
<reference evidence="2" key="1">
    <citation type="submission" date="2020-10" db="EMBL/GenBank/DDBJ databases">
        <title>Connecting structure to function with the recovery of over 1000 high-quality activated sludge metagenome-assembled genomes encoding full-length rRNA genes using long-read sequencing.</title>
        <authorList>
            <person name="Singleton C.M."/>
            <person name="Petriglieri F."/>
            <person name="Kristensen J.M."/>
            <person name="Kirkegaard R.H."/>
            <person name="Michaelsen T.Y."/>
            <person name="Andersen M.H."/>
            <person name="Karst S.M."/>
            <person name="Dueholm M.S."/>
            <person name="Nielsen P.H."/>
            <person name="Albertsen M."/>
        </authorList>
    </citation>
    <scope>NUCLEOTIDE SEQUENCE</scope>
    <source>
        <strain evidence="2">OdNE_18-Q3-R46-58_BAT3C.305</strain>
    </source>
</reference>
<dbReference type="AlphaFoldDB" id="A0A9D7LWN0"/>
<evidence type="ECO:0008006" key="4">
    <source>
        <dbReference type="Google" id="ProtNLM"/>
    </source>
</evidence>
<accession>A0A9D7LWN0</accession>
<sequence length="95" mass="10658">MEVQNAYRKKMGAQLKEWTAEINLLEARLDKLGGNMRVKGAGELHELRARQRAAVKKMKELGKSSGEAWEQAKKTADKMLDDVKAGLADAQSRFK</sequence>
<proteinExistence type="predicted"/>
<name>A0A9D7LWN0_9RHOO</name>
<keyword evidence="1" id="KW-0175">Coiled coil</keyword>